<evidence type="ECO:0000313" key="3">
    <source>
        <dbReference type="Proteomes" id="UP000053060"/>
    </source>
</evidence>
<dbReference type="CDD" id="cd06259">
    <property type="entry name" value="YdcF-like"/>
    <property type="match status" value="1"/>
</dbReference>
<name>A0A0V9UK23_9NOCA</name>
<reference evidence="2 3" key="2">
    <citation type="journal article" date="2016" name="Genome Announc.">
        <title>Draft Genome Sequence of a Versatile Hydrocarbon-Degrading Bacterium, Rhodococcus pyridinivorans Strain KG-16, Collected from Oil Fields in India.</title>
        <authorList>
            <person name="Aggarwal R.K."/>
            <person name="Dawar C."/>
            <person name="Phanindranath R."/>
            <person name="Mutnuri L."/>
            <person name="Dayal A.M."/>
        </authorList>
    </citation>
    <scope>NUCLEOTIDE SEQUENCE [LARGE SCALE GENOMIC DNA]</scope>
    <source>
        <strain evidence="2 3">KG-16</strain>
    </source>
</reference>
<organism evidence="2 3">
    <name type="scientific">Rhodococcus pyridinivorans KG-16</name>
    <dbReference type="NCBI Taxonomy" id="1441730"/>
    <lineage>
        <taxon>Bacteria</taxon>
        <taxon>Bacillati</taxon>
        <taxon>Actinomycetota</taxon>
        <taxon>Actinomycetes</taxon>
        <taxon>Mycobacteriales</taxon>
        <taxon>Nocardiaceae</taxon>
        <taxon>Rhodococcus</taxon>
    </lineage>
</organism>
<dbReference type="RefSeq" id="WP_060652445.1">
    <property type="nucleotide sequence ID" value="NZ_AZXY01000006.1"/>
</dbReference>
<dbReference type="PATRIC" id="fig|1441730.3.peg.2985"/>
<dbReference type="GO" id="GO:0005886">
    <property type="term" value="C:plasma membrane"/>
    <property type="evidence" value="ECO:0007669"/>
    <property type="project" value="TreeGrafter"/>
</dbReference>
<reference evidence="3" key="1">
    <citation type="submission" date="2015-01" db="EMBL/GenBank/DDBJ databases">
        <title>Draft genome sequence of Rhodococcus pyridinivorans strain KG-16, a hydrocarbon-degrading bacterium.</title>
        <authorList>
            <person name="Aggarwal R.K."/>
            <person name="Dawar C."/>
        </authorList>
    </citation>
    <scope>NUCLEOTIDE SEQUENCE [LARGE SCALE GENOMIC DNA]</scope>
    <source>
        <strain evidence="3">KG-16</strain>
    </source>
</reference>
<accession>A0A0V9UK23</accession>
<dbReference type="InterPro" id="IPR051599">
    <property type="entry name" value="Cell_Envelope_Assoc"/>
</dbReference>
<dbReference type="PANTHER" id="PTHR30336:SF6">
    <property type="entry name" value="INTEGRAL MEMBRANE PROTEIN"/>
    <property type="match status" value="1"/>
</dbReference>
<dbReference type="Proteomes" id="UP000053060">
    <property type="component" value="Unassembled WGS sequence"/>
</dbReference>
<dbReference type="Pfam" id="PF02698">
    <property type="entry name" value="DUF218"/>
    <property type="match status" value="1"/>
</dbReference>
<feature type="domain" description="DUF218" evidence="1">
    <location>
        <begin position="51"/>
        <end position="188"/>
    </location>
</feature>
<comment type="caution">
    <text evidence="2">The sequence shown here is derived from an EMBL/GenBank/DDBJ whole genome shotgun (WGS) entry which is preliminary data.</text>
</comment>
<protein>
    <submittedName>
        <fullName evidence="2">Membrane protein</fullName>
    </submittedName>
</protein>
<sequence length="234" mass="24923">MLESVRSSSPLGAVSALVVGAVSALTLVSARVASEAKDLMYEVDDAPPAPVVIVPGARVHEGRPMRVLRSRLDVAVALMERGRVQAVLVSGDGAGTSGDEIEAMIAYLVEQGVNRERIVADPYGLDTYDTARRAVATYGVRQALITTQAFHLPRAVALCRRAGIDIAGVRAANDVRLRTRLRNLAREYVLSRPKAFLELRFPRDPAVETPPDGRLAEILAGLEHGAVAAPPSAS</sequence>
<gene>
    <name evidence="2" type="ORF">Z045_14360</name>
</gene>
<dbReference type="AlphaFoldDB" id="A0A0V9UK23"/>
<dbReference type="EMBL" id="AZXY01000006">
    <property type="protein sequence ID" value="KSZ58345.1"/>
    <property type="molecule type" value="Genomic_DNA"/>
</dbReference>
<proteinExistence type="predicted"/>
<evidence type="ECO:0000313" key="2">
    <source>
        <dbReference type="EMBL" id="KSZ58345.1"/>
    </source>
</evidence>
<dbReference type="InterPro" id="IPR003848">
    <property type="entry name" value="DUF218"/>
</dbReference>
<evidence type="ECO:0000259" key="1">
    <source>
        <dbReference type="Pfam" id="PF02698"/>
    </source>
</evidence>
<dbReference type="PANTHER" id="PTHR30336">
    <property type="entry name" value="INNER MEMBRANE PROTEIN, PROBABLE PERMEASE"/>
    <property type="match status" value="1"/>
</dbReference>